<comment type="similarity">
    <text evidence="1">Belongs to the TRAFAC class dynamin-like GTPase superfamily. Very large inducible GTPase (VLIG) family.</text>
</comment>
<dbReference type="InterPro" id="IPR052986">
    <property type="entry name" value="VLIG_GTPase"/>
</dbReference>
<dbReference type="InterPro" id="IPR058641">
    <property type="entry name" value="GVIN1_dom"/>
</dbReference>
<dbReference type="SUPFAM" id="SSF52540">
    <property type="entry name" value="P-loop containing nucleoside triphosphate hydrolases"/>
    <property type="match status" value="1"/>
</dbReference>
<dbReference type="Pfam" id="PF25496">
    <property type="entry name" value="URGCP"/>
    <property type="match status" value="1"/>
</dbReference>
<dbReference type="GO" id="GO:0005525">
    <property type="term" value="F:GTP binding"/>
    <property type="evidence" value="ECO:0007669"/>
    <property type="project" value="InterPro"/>
</dbReference>
<dbReference type="Gene3D" id="3.40.50.300">
    <property type="entry name" value="P-loop containing nucleotide triphosphate hydrolases"/>
    <property type="match status" value="1"/>
</dbReference>
<name>A0AA97LGL7_EUBMA</name>
<dbReference type="Pfam" id="PF25683">
    <property type="entry name" value="URGCP_GTPase"/>
    <property type="match status" value="1"/>
</dbReference>
<evidence type="ECO:0000256" key="1">
    <source>
        <dbReference type="ARBA" id="ARBA00006828"/>
    </source>
</evidence>
<proteinExistence type="inferred from homology"/>
<dbReference type="RefSeq" id="XP_054851342.1">
    <property type="nucleotide sequence ID" value="XM_054995367.1"/>
</dbReference>
<keyword evidence="3" id="KW-1185">Reference proteome</keyword>
<dbReference type="KEGG" id="emc:129340525"/>
<dbReference type="InterPro" id="IPR027417">
    <property type="entry name" value="P-loop_NTPase"/>
</dbReference>
<accession>A0AA97LGL7</accession>
<sequence length="1557" mass="180444">MKLGLHKRSSRKLTMREILEVNSESLTTMTPQTTEDLPWHFLRKLMALSGTARNTGLIHQDEEDSDEEVDMDDDGFFLRGMDSGGSINPLDVLCAVLLCSDSFLQQEIFLKMSMCQFALPLILPPPKCTFMLWAMRDIVRKWRPHFLAEKRGFREESLVRTSMPTISFVRMGTSSLSKSRLLNEVLSSPQQHHDFFVHRDMECGSVPREISNGLIEISWYFPGGRESSDLFPEPVAVTNLRGDTESHWLQFSFLTEVSSAVFIITENMSEKQYDMLATLQGSASKYYFILNVDGEKSKETLRFLNKLAPLLSVTKSQIFVKEKNKNTTEFVNKIRSTIRNIVSSPQKVISIEEMATVSQELRIQTDEDRKDCQNGILHANEIIEEIEDVVSYKKKMLKLQGDLWRNLAKVEKELCRMKKQADTPAEDYKAHLREKLISLRSQQNQCDLTNGITKFINGIQQLQPAEKCYFLKWLKFNLDCVARANLSKLRDKYKEHYHTTENDPRQLAQLDELISSSSLGVEHFMRELGQFYEAEYTMVKEGKIIEKHRQFIHLPGIAADLMLEGFPMELIDGDASNIPLQWITDVLNELHAKLRGKSRMKVLTVLGVQSTGKSTLLNTMFGLQFAVSSGRCTRGAFMTLLRVSENFQQELSCDFILVIDTEGLKAPELAKLEDSYEHDNELATLVIGLSDVTLVNLAMENATEMKDILQIVVHAFLRMEETGHKPNCQFVHQNVSDVSAHDQNMRDRKFLLEQLNEMTGAAARMEKQFREVSFSDIMEYNPEKHNWYIPGLWHGVPPMAPVNMGYSECVSDLKRSLFEFMRTCSQSRCSKDIPQFVEWVRSLWNAVKHENFIFSFRNSLVADAYNQLSVKYSEWEWDFQKEMHLWVSKADTTIQNQSLEDIEAGALDKLRLEANQKLHNGQQKIIQCIQNYFESDRESLHLIEKYREDFIRSAKSLREQLEIYSISKCQQAILIRKGQSKIDSLQARYMKTMEGKVNKLLEECKRKQCKLNIKGLNREFEKMWKESLLELPPSNLTRRDIYADVHFQLRKDLESRGGLANQIFQKLPCFSACHRSPFVVKDCYLEKSLMKALKDLFFKDVIKQELQEYANSLICVCSNYVTEKISTKGDYDETYCRELLRLVNKRFLGKDFQKLPATIYFEVDVKYFILGDAADAFQKMHIKFFEVNNPHRRLEKLKPQYFSTFKDLYYEKDACQKRAKDFCHLCLKPALVDHLYKRLGIEIVDDLLSSGQSIQYGSRSFFQFTVQKTLLEEGNFDNYVKYINNYEEFVKSWIQAHLLDHYSQREDLAVLEREILSTAMKKAKEVLEKYENQTGTLVEFLEYFCQEMSEELVLSKDTLDVILFNNTAKAGSFSTEIQACIPTMIEDILSGNFMMSVEEILSNIPLKPQDEIFKRVFGCGKQCPFCKVPCEAGGSSHQEHFASVHRPEGLGQYRDIKTNVLVYSLCSSSVSSNALFRNLDTAGKLHPYKNYREYYPDWRIQPDVSIAASDYWKFVFKEFNQRFAKKYKALPADLPEDWKRLTKQHALESIQEAFNMK</sequence>
<gene>
    <name evidence="4" type="primary">LOC129340525</name>
</gene>
<feature type="domain" description="VLIG-type G" evidence="2">
    <location>
        <begin position="597"/>
        <end position="841"/>
    </location>
</feature>
<dbReference type="InterPro" id="IPR030383">
    <property type="entry name" value="G_VLIG_dom"/>
</dbReference>
<dbReference type="PROSITE" id="PS51717">
    <property type="entry name" value="G_VLIG"/>
    <property type="match status" value="1"/>
</dbReference>
<dbReference type="PANTHER" id="PTHR14819">
    <property type="entry name" value="GTP-BINDING"/>
    <property type="match status" value="1"/>
</dbReference>
<dbReference type="GeneID" id="129340525"/>
<dbReference type="Pfam" id="PF25974">
    <property type="entry name" value="URGCP_9th"/>
    <property type="match status" value="1"/>
</dbReference>
<protein>
    <submittedName>
        <fullName evidence="4">Up-regulator of cell proliferation-like</fullName>
    </submittedName>
</protein>
<dbReference type="Proteomes" id="UP001190640">
    <property type="component" value="Chromosome 12"/>
</dbReference>
<evidence type="ECO:0000313" key="3">
    <source>
        <dbReference type="Proteomes" id="UP001190640"/>
    </source>
</evidence>
<evidence type="ECO:0000313" key="4">
    <source>
        <dbReference type="RefSeq" id="XP_054851342.1"/>
    </source>
</evidence>
<organism evidence="3 4">
    <name type="scientific">Eublepharis macularius</name>
    <name type="common">Leopard gecko</name>
    <name type="synonym">Cyrtodactylus macularius</name>
    <dbReference type="NCBI Taxonomy" id="481883"/>
    <lineage>
        <taxon>Eukaryota</taxon>
        <taxon>Metazoa</taxon>
        <taxon>Chordata</taxon>
        <taxon>Craniata</taxon>
        <taxon>Vertebrata</taxon>
        <taxon>Euteleostomi</taxon>
        <taxon>Lepidosauria</taxon>
        <taxon>Squamata</taxon>
        <taxon>Bifurcata</taxon>
        <taxon>Gekkota</taxon>
        <taxon>Eublepharidae</taxon>
        <taxon>Eublepharinae</taxon>
        <taxon>Eublepharis</taxon>
    </lineage>
</organism>
<evidence type="ECO:0000259" key="2">
    <source>
        <dbReference type="PROSITE" id="PS51717"/>
    </source>
</evidence>
<dbReference type="PANTHER" id="PTHR14819:SF9">
    <property type="entry name" value="UP-REGULATOR OF CELL PROLIFERATION-LIKE"/>
    <property type="match status" value="1"/>
</dbReference>
<reference evidence="4" key="1">
    <citation type="submission" date="2025-08" db="UniProtKB">
        <authorList>
            <consortium name="RefSeq"/>
        </authorList>
    </citation>
    <scope>IDENTIFICATION</scope>
    <source>
        <tissue evidence="4">Blood</tissue>
    </source>
</reference>
<dbReference type="InterPro" id="IPR057365">
    <property type="entry name" value="URGCP"/>
</dbReference>